<evidence type="ECO:0000256" key="1">
    <source>
        <dbReference type="SAM" id="Phobius"/>
    </source>
</evidence>
<reference evidence="3" key="1">
    <citation type="journal article" date="2019" name="Int. J. Syst. Evol. Microbiol.">
        <title>The Global Catalogue of Microorganisms (GCM) 10K type strain sequencing project: providing services to taxonomists for standard genome sequencing and annotation.</title>
        <authorList>
            <consortium name="The Broad Institute Genomics Platform"/>
            <consortium name="The Broad Institute Genome Sequencing Center for Infectious Disease"/>
            <person name="Wu L."/>
            <person name="Ma J."/>
        </authorList>
    </citation>
    <scope>NUCLEOTIDE SEQUENCE [LARGE SCALE GENOMIC DNA]</scope>
    <source>
        <strain evidence="3">CECT 8010</strain>
    </source>
</reference>
<feature type="transmembrane region" description="Helical" evidence="1">
    <location>
        <begin position="247"/>
        <end position="266"/>
    </location>
</feature>
<feature type="transmembrane region" description="Helical" evidence="1">
    <location>
        <begin position="20"/>
        <end position="40"/>
    </location>
</feature>
<dbReference type="RefSeq" id="WP_379012658.1">
    <property type="nucleotide sequence ID" value="NZ_JBHSDC010000003.1"/>
</dbReference>
<dbReference type="Proteomes" id="UP001595906">
    <property type="component" value="Unassembled WGS sequence"/>
</dbReference>
<evidence type="ECO:0000313" key="3">
    <source>
        <dbReference type="Proteomes" id="UP001595906"/>
    </source>
</evidence>
<organism evidence="2 3">
    <name type="scientific">Parasediminibacterium paludis</name>
    <dbReference type="NCBI Taxonomy" id="908966"/>
    <lineage>
        <taxon>Bacteria</taxon>
        <taxon>Pseudomonadati</taxon>
        <taxon>Bacteroidota</taxon>
        <taxon>Chitinophagia</taxon>
        <taxon>Chitinophagales</taxon>
        <taxon>Chitinophagaceae</taxon>
        <taxon>Parasediminibacterium</taxon>
    </lineage>
</organism>
<evidence type="ECO:0000313" key="2">
    <source>
        <dbReference type="EMBL" id="MFC4231270.1"/>
    </source>
</evidence>
<dbReference type="EMBL" id="JBHSDC010000003">
    <property type="protein sequence ID" value="MFC4231270.1"/>
    <property type="molecule type" value="Genomic_DNA"/>
</dbReference>
<name>A0ABV8PVK5_9BACT</name>
<accession>A0ABV8PVK5</accession>
<feature type="transmembrane region" description="Helical" evidence="1">
    <location>
        <begin position="117"/>
        <end position="140"/>
    </location>
</feature>
<dbReference type="PANTHER" id="PTHR37305">
    <property type="entry name" value="INTEGRAL MEMBRANE PROTEIN-RELATED"/>
    <property type="match status" value="1"/>
</dbReference>
<sequence length="271" mass="31329">MISLIKIEWLKIKKYPAFWWMLGIVALTYPGVNLLFYNFYEQLTTKKDFTSTVAKQLFGNPFAFPETWHSVAFFSSCFVVVPAILVIMMITNEYQYKTHRQNVIDGWSRNQFITSKILDVAIITIVASIMYIATATGYGLTIKEDNTALWSEEIKYLPLFVLQTFAQLTIAFLLGFLIKKAFIALGIFVFYFAIVENIIVGLFKFKKIPGARFLPLEISDKLIPGPKFFKRFDEEGYKLALSQINEHIVYTIVLTAGIWGLCYYIYKKRDL</sequence>
<keyword evidence="3" id="KW-1185">Reference proteome</keyword>
<keyword evidence="1" id="KW-1133">Transmembrane helix</keyword>
<protein>
    <submittedName>
        <fullName evidence="2">ABC transporter permease</fullName>
    </submittedName>
</protein>
<feature type="transmembrane region" description="Helical" evidence="1">
    <location>
        <begin position="185"/>
        <end position="205"/>
    </location>
</feature>
<feature type="transmembrane region" description="Helical" evidence="1">
    <location>
        <begin position="68"/>
        <end position="90"/>
    </location>
</feature>
<proteinExistence type="predicted"/>
<dbReference type="Pfam" id="PF12730">
    <property type="entry name" value="ABC2_membrane_4"/>
    <property type="match status" value="1"/>
</dbReference>
<comment type="caution">
    <text evidence="2">The sequence shown here is derived from an EMBL/GenBank/DDBJ whole genome shotgun (WGS) entry which is preliminary data.</text>
</comment>
<gene>
    <name evidence="2" type="ORF">ACFOW1_05170</name>
</gene>
<keyword evidence="1" id="KW-0472">Membrane</keyword>
<feature type="transmembrane region" description="Helical" evidence="1">
    <location>
        <begin position="160"/>
        <end position="178"/>
    </location>
</feature>
<keyword evidence="1" id="KW-0812">Transmembrane</keyword>
<dbReference type="PANTHER" id="PTHR37305:SF1">
    <property type="entry name" value="MEMBRANE PROTEIN"/>
    <property type="match status" value="1"/>
</dbReference>